<accession>A0A1X2BC07</accession>
<organism evidence="5 6">
    <name type="scientific">Mycobacterium riyadhense</name>
    <dbReference type="NCBI Taxonomy" id="486698"/>
    <lineage>
        <taxon>Bacteria</taxon>
        <taxon>Bacillati</taxon>
        <taxon>Actinomycetota</taxon>
        <taxon>Actinomycetes</taxon>
        <taxon>Mycobacteriales</taxon>
        <taxon>Mycobacteriaceae</taxon>
        <taxon>Mycobacterium</taxon>
    </lineage>
</organism>
<dbReference type="EMBL" id="LQPQ01000232">
    <property type="protein sequence ID" value="ORW61091.1"/>
    <property type="molecule type" value="Genomic_DNA"/>
</dbReference>
<dbReference type="GO" id="GO:0004540">
    <property type="term" value="F:RNA nuclease activity"/>
    <property type="evidence" value="ECO:0007669"/>
    <property type="project" value="InterPro"/>
</dbReference>
<dbReference type="Proteomes" id="UP000193087">
    <property type="component" value="Unassembled WGS sequence"/>
</dbReference>
<comment type="similarity">
    <text evidence="4">Belongs to the HepT RNase toxin family.</text>
</comment>
<protein>
    <recommendedName>
        <fullName evidence="7">DUF86 domain-containing protein</fullName>
    </recommendedName>
</protein>
<dbReference type="STRING" id="486698.AWC22_05080"/>
<dbReference type="OrthoDB" id="159782at2"/>
<evidence type="ECO:0008006" key="7">
    <source>
        <dbReference type="Google" id="ProtNLM"/>
    </source>
</evidence>
<dbReference type="InterPro" id="IPR037038">
    <property type="entry name" value="HepT-like_sf"/>
</dbReference>
<gene>
    <name evidence="5" type="ORF">AWC22_05080</name>
</gene>
<proteinExistence type="inferred from homology"/>
<evidence type="ECO:0000313" key="6">
    <source>
        <dbReference type="Proteomes" id="UP000193087"/>
    </source>
</evidence>
<dbReference type="AlphaFoldDB" id="A0A1X2BC07"/>
<dbReference type="InterPro" id="IPR008201">
    <property type="entry name" value="HepT-like"/>
</dbReference>
<dbReference type="GO" id="GO:0110001">
    <property type="term" value="C:toxin-antitoxin complex"/>
    <property type="evidence" value="ECO:0007669"/>
    <property type="project" value="InterPro"/>
</dbReference>
<dbReference type="Gene3D" id="1.20.120.580">
    <property type="entry name" value="bsu32300-like"/>
    <property type="match status" value="1"/>
</dbReference>
<evidence type="ECO:0000256" key="2">
    <source>
        <dbReference type="ARBA" id="ARBA00022722"/>
    </source>
</evidence>
<evidence type="ECO:0000256" key="1">
    <source>
        <dbReference type="ARBA" id="ARBA00022649"/>
    </source>
</evidence>
<comment type="caution">
    <text evidence="5">The sequence shown here is derived from an EMBL/GenBank/DDBJ whole genome shotgun (WGS) entry which is preliminary data.</text>
</comment>
<reference evidence="5 6" key="1">
    <citation type="submission" date="2016-01" db="EMBL/GenBank/DDBJ databases">
        <title>The new phylogeny of the genus Mycobacterium.</title>
        <authorList>
            <person name="Tarcisio F."/>
            <person name="Conor M."/>
            <person name="Antonella G."/>
            <person name="Elisabetta G."/>
            <person name="Giulia F.S."/>
            <person name="Sara T."/>
            <person name="Anna F."/>
            <person name="Clotilde B."/>
            <person name="Roberto B."/>
            <person name="Veronica D.S."/>
            <person name="Fabio R."/>
            <person name="Monica P."/>
            <person name="Olivier J."/>
            <person name="Enrico T."/>
            <person name="Nicola S."/>
        </authorList>
    </citation>
    <scope>NUCLEOTIDE SEQUENCE [LARGE SCALE GENOMIC DNA]</scope>
    <source>
        <strain evidence="5 6">DSM 45176</strain>
    </source>
</reference>
<keyword evidence="2" id="KW-0540">Nuclease</keyword>
<keyword evidence="6" id="KW-1185">Reference proteome</keyword>
<evidence type="ECO:0000256" key="3">
    <source>
        <dbReference type="ARBA" id="ARBA00022801"/>
    </source>
</evidence>
<dbReference type="GeneID" id="93496625"/>
<keyword evidence="3" id="KW-0378">Hydrolase</keyword>
<evidence type="ECO:0000256" key="4">
    <source>
        <dbReference type="ARBA" id="ARBA00024207"/>
    </source>
</evidence>
<dbReference type="Pfam" id="PF01934">
    <property type="entry name" value="HepT-like"/>
    <property type="match status" value="1"/>
</dbReference>
<dbReference type="RefSeq" id="WP_085253055.1">
    <property type="nucleotide sequence ID" value="NZ_CAJMWJ010000001.1"/>
</dbReference>
<name>A0A1X2BC07_9MYCO</name>
<keyword evidence="1" id="KW-1277">Toxin-antitoxin system</keyword>
<evidence type="ECO:0000313" key="5">
    <source>
        <dbReference type="EMBL" id="ORW61091.1"/>
    </source>
</evidence>
<dbReference type="SUPFAM" id="SSF81593">
    <property type="entry name" value="Nucleotidyltransferase substrate binding subunit/domain"/>
    <property type="match status" value="1"/>
</dbReference>
<dbReference type="GO" id="GO:0016787">
    <property type="term" value="F:hydrolase activity"/>
    <property type="evidence" value="ECO:0007669"/>
    <property type="project" value="UniProtKB-KW"/>
</dbReference>
<sequence>MTRRRRKDSQHLKDASEHLQVLREHLARGSLDDALIRDAVSHRLEVAIDAVAKVSPELLDAEAPAEWPKIVAMRNLFAHQYADLDQEILQNTIDNRLEGFTQLVERLHETADANERPMT</sequence>